<comment type="subcellular location">
    <subcellularLocation>
        <location evidence="1">Membrane</location>
        <topology evidence="1">Multi-pass membrane protein</topology>
    </subcellularLocation>
</comment>
<dbReference type="NCBIfam" id="TIGR03902">
    <property type="entry name" value="rhom_GG_sort"/>
    <property type="match status" value="1"/>
</dbReference>
<dbReference type="PANTHER" id="PTHR43066:SF1">
    <property type="entry name" value="RHOMBOID PROTEIN 2"/>
    <property type="match status" value="1"/>
</dbReference>
<keyword evidence="5 10" id="KW-0378">Hydrolase</keyword>
<feature type="transmembrane region" description="Helical" evidence="8">
    <location>
        <begin position="50"/>
        <end position="69"/>
    </location>
</feature>
<protein>
    <submittedName>
        <fullName evidence="10">Rhombosortase</fullName>
        <ecNumber evidence="10">3.4.21.-</ecNumber>
    </submittedName>
</protein>
<keyword evidence="6 8" id="KW-1133">Transmembrane helix</keyword>
<evidence type="ECO:0000259" key="9">
    <source>
        <dbReference type="Pfam" id="PF01694"/>
    </source>
</evidence>
<keyword evidence="7 8" id="KW-0472">Membrane</keyword>
<dbReference type="PANTHER" id="PTHR43066">
    <property type="entry name" value="RHOMBOID-RELATED PROTEIN"/>
    <property type="match status" value="1"/>
</dbReference>
<dbReference type="InterPro" id="IPR022764">
    <property type="entry name" value="Peptidase_S54_rhomboid_dom"/>
</dbReference>
<feature type="transmembrane region" description="Helical" evidence="8">
    <location>
        <begin position="167"/>
        <end position="188"/>
    </location>
</feature>
<evidence type="ECO:0000313" key="10">
    <source>
        <dbReference type="EMBL" id="MEX1668104.1"/>
    </source>
</evidence>
<keyword evidence="11" id="KW-1185">Reference proteome</keyword>
<dbReference type="EC" id="3.4.21.-" evidence="10"/>
<evidence type="ECO:0000256" key="5">
    <source>
        <dbReference type="ARBA" id="ARBA00022801"/>
    </source>
</evidence>
<dbReference type="InterPro" id="IPR023826">
    <property type="entry name" value="Rhom-like_SP_proteobac"/>
</dbReference>
<dbReference type="InterPro" id="IPR035952">
    <property type="entry name" value="Rhomboid-like_sf"/>
</dbReference>
<evidence type="ECO:0000313" key="11">
    <source>
        <dbReference type="Proteomes" id="UP001557485"/>
    </source>
</evidence>
<evidence type="ECO:0000256" key="7">
    <source>
        <dbReference type="ARBA" id="ARBA00023136"/>
    </source>
</evidence>
<proteinExistence type="inferred from homology"/>
<evidence type="ECO:0000256" key="8">
    <source>
        <dbReference type="SAM" id="Phobius"/>
    </source>
</evidence>
<dbReference type="RefSeq" id="WP_368380402.1">
    <property type="nucleotide sequence ID" value="NZ_JBFRYA010000003.1"/>
</dbReference>
<dbReference type="EMBL" id="JBFRYA010000003">
    <property type="protein sequence ID" value="MEX1668104.1"/>
    <property type="molecule type" value="Genomic_DNA"/>
</dbReference>
<sequence length="191" mass="21304">MLSSLKPSYYLLLMLLLLAVAQLCHVYIADLALIRADISRGQWWRLLSGQWVHSNVYHFVSNSVVFSCLSLLDHRAARRKAAEFVALSGLCGAMVYLFCPALDYYLGLSGVLHGYLLLILLSMRRDKPMLAYAGVAVLLGKLLLEQFDLYPRAATEELIGLRVAIEAHLAGAASAVIIFVLELIYSAYKRR</sequence>
<gene>
    <name evidence="10" type="primary">rrtA</name>
    <name evidence="10" type="ORF">AB4876_04220</name>
</gene>
<feature type="transmembrane region" description="Helical" evidence="8">
    <location>
        <begin position="81"/>
        <end position="98"/>
    </location>
</feature>
<evidence type="ECO:0000256" key="2">
    <source>
        <dbReference type="ARBA" id="ARBA00009045"/>
    </source>
</evidence>
<accession>A0ABV3U2G6</accession>
<evidence type="ECO:0000256" key="1">
    <source>
        <dbReference type="ARBA" id="ARBA00004141"/>
    </source>
</evidence>
<comment type="similarity">
    <text evidence="2">Belongs to the peptidase S54 family.</text>
</comment>
<name>A0ABV3U2G6_9GAMM</name>
<evidence type="ECO:0000256" key="4">
    <source>
        <dbReference type="ARBA" id="ARBA00022692"/>
    </source>
</evidence>
<dbReference type="Gene3D" id="1.20.1540.10">
    <property type="entry name" value="Rhomboid-like"/>
    <property type="match status" value="1"/>
</dbReference>
<dbReference type="GO" id="GO:0016787">
    <property type="term" value="F:hydrolase activity"/>
    <property type="evidence" value="ECO:0007669"/>
    <property type="project" value="UniProtKB-KW"/>
</dbReference>
<dbReference type="Proteomes" id="UP001557485">
    <property type="component" value="Unassembled WGS sequence"/>
</dbReference>
<evidence type="ECO:0000256" key="6">
    <source>
        <dbReference type="ARBA" id="ARBA00022989"/>
    </source>
</evidence>
<feature type="domain" description="Peptidase S54 rhomboid" evidence="9">
    <location>
        <begin position="40"/>
        <end position="179"/>
    </location>
</feature>
<keyword evidence="4 8" id="KW-0812">Transmembrane</keyword>
<organism evidence="10 11">
    <name type="scientific">Zhongshania guokunii</name>
    <dbReference type="NCBI Taxonomy" id="641783"/>
    <lineage>
        <taxon>Bacteria</taxon>
        <taxon>Pseudomonadati</taxon>
        <taxon>Pseudomonadota</taxon>
        <taxon>Gammaproteobacteria</taxon>
        <taxon>Cellvibrionales</taxon>
        <taxon>Spongiibacteraceae</taxon>
        <taxon>Zhongshania</taxon>
    </lineage>
</organism>
<dbReference type="Pfam" id="PF01694">
    <property type="entry name" value="Rhomboid"/>
    <property type="match status" value="1"/>
</dbReference>
<keyword evidence="3" id="KW-0645">Protease</keyword>
<comment type="caution">
    <text evidence="10">The sequence shown here is derived from an EMBL/GenBank/DDBJ whole genome shotgun (WGS) entry which is preliminary data.</text>
</comment>
<evidence type="ECO:0000256" key="3">
    <source>
        <dbReference type="ARBA" id="ARBA00022670"/>
    </source>
</evidence>
<dbReference type="SUPFAM" id="SSF144091">
    <property type="entry name" value="Rhomboid-like"/>
    <property type="match status" value="1"/>
</dbReference>
<reference evidence="10 11" key="1">
    <citation type="journal article" date="2011" name="Int. J. Syst. Evol. Microbiol.">
        <title>Zhongshania antarctica gen. nov., sp. nov. and Zhongshania guokunii sp. nov., gammaproteobacteria respectively isolated from coastal attached (fast) ice and surface seawater of the Antarctic.</title>
        <authorList>
            <person name="Li H.J."/>
            <person name="Zhang X.Y."/>
            <person name="Chen C.X."/>
            <person name="Zhang Y.J."/>
            <person name="Gao Z.M."/>
            <person name="Yu Y."/>
            <person name="Chen X.L."/>
            <person name="Chen B."/>
            <person name="Zhang Y.Z."/>
        </authorList>
    </citation>
    <scope>NUCLEOTIDE SEQUENCE [LARGE SCALE GENOMIC DNA]</scope>
    <source>
        <strain evidence="10 11">ZS6-22T</strain>
    </source>
</reference>